<evidence type="ECO:0000259" key="1">
    <source>
        <dbReference type="Pfam" id="PF13443"/>
    </source>
</evidence>
<evidence type="ECO:0000313" key="3">
    <source>
        <dbReference type="Proteomes" id="UP000031778"/>
    </source>
</evidence>
<keyword evidence="3" id="KW-1185">Reference proteome</keyword>
<proteinExistence type="predicted"/>
<dbReference type="KEGG" id="bby:CY96_28010"/>
<reference evidence="3" key="1">
    <citation type="submission" date="2014-03" db="EMBL/GenBank/DDBJ databases">
        <title>The Complete Genome Sequence of Bacillus bombyseptieus.</title>
        <authorList>
            <person name="Cheng T."/>
            <person name="Lin P."/>
            <person name="Jin S."/>
            <person name="Wu Y."/>
            <person name="Fu B."/>
            <person name="Long R."/>
            <person name="Liu D."/>
            <person name="Guo Y."/>
            <person name="Peng L."/>
            <person name="Xia Q."/>
        </authorList>
    </citation>
    <scope>NUCLEOTIDE SEQUENCE [LARGE SCALE GENOMIC DNA]</scope>
    <source>
        <strain evidence="3">wang</strain>
        <plasmid evidence="3">pBb</plasmid>
    </source>
</reference>
<organism evidence="2 3">
    <name type="scientific">Bacillus bombysepticus str. Wang</name>
    <dbReference type="NCBI Taxonomy" id="1330043"/>
    <lineage>
        <taxon>Bacteria</taxon>
        <taxon>Bacillati</taxon>
        <taxon>Bacillota</taxon>
        <taxon>Bacilli</taxon>
        <taxon>Bacillales</taxon>
        <taxon>Bacillaceae</taxon>
        <taxon>Bacillus</taxon>
        <taxon>Bacillus cereus group</taxon>
    </lineage>
</organism>
<keyword evidence="2" id="KW-0614">Plasmid</keyword>
<protein>
    <recommendedName>
        <fullName evidence="1">HTH cro/C1-type domain-containing protein</fullName>
    </recommendedName>
</protein>
<sequence>MDNVLQLFRDALLISEPLYKDDEALWDKWNAYYKDVKEDNSKIVTSSYLSPSFSMLVQWLEKQQKRGISSLQIFTEIDQYKEEIQEAIDLFIHQEFLKPIKDNNEMESIPLENDNQVKTNDYYEVNNSAVYYKLRDGIAKNQFDEDEETKIKSYPIETKDSNGLAQLSSHKDEDLRLTNIEEAARWNTLVDGVMSNMDDLTADCLDSITIQWLNEAKSPDEFIDFSYEQVLEMCSIPKAKANGVEYYRAEDKIKVAKRIAALASIFIYLNDENEVVVLNDRAEPGKHYEVKREIIKRLFVLDSVVLWRDKNTNEYMGIESCRIKPGSFLSSYLYGSSSTTALLSKKALEYNSYRHKYHKRLIRYLTWQWRIRQMFSSLSRPYSIGGDKGLLAVMDIKQNQKPNRIRDQLEKVLMDLEREKVISHWEYENGLDEEQLTKKNWFKNYYSQLGIRILPPKELMNSMESLAKKKNTNVIQAETTVAKKESKPISVAESEYLIREKIVFLHTKKSITMRELSEEIGISQPTLSRFYNQKTKRLSGVAKEKLNRWYKRQVIIDKM</sequence>
<dbReference type="Pfam" id="PF13443">
    <property type="entry name" value="HTH_26"/>
    <property type="match status" value="1"/>
</dbReference>
<dbReference type="GO" id="GO:0003677">
    <property type="term" value="F:DNA binding"/>
    <property type="evidence" value="ECO:0007669"/>
    <property type="project" value="InterPro"/>
</dbReference>
<geneLocation type="plasmid" evidence="2 3">
    <name>pBb</name>
</geneLocation>
<evidence type="ECO:0000313" key="2">
    <source>
        <dbReference type="EMBL" id="AHX21666.1"/>
    </source>
</evidence>
<dbReference type="AlphaFoldDB" id="A0A9W3PTZ0"/>
<dbReference type="InterPro" id="IPR010982">
    <property type="entry name" value="Lambda_DNA-bd_dom_sf"/>
</dbReference>
<dbReference type="Gene3D" id="1.10.260.40">
    <property type="entry name" value="lambda repressor-like DNA-binding domains"/>
    <property type="match status" value="1"/>
</dbReference>
<feature type="domain" description="HTH cro/C1-type" evidence="1">
    <location>
        <begin position="508"/>
        <end position="540"/>
    </location>
</feature>
<dbReference type="Proteomes" id="UP000031778">
    <property type="component" value="Plasmid pBb"/>
</dbReference>
<dbReference type="InterPro" id="IPR001387">
    <property type="entry name" value="Cro/C1-type_HTH"/>
</dbReference>
<dbReference type="SUPFAM" id="SSF47413">
    <property type="entry name" value="lambda repressor-like DNA-binding domains"/>
    <property type="match status" value="1"/>
</dbReference>
<gene>
    <name evidence="2" type="ORF">CY96_28010</name>
</gene>
<dbReference type="EMBL" id="CP007513">
    <property type="protein sequence ID" value="AHX21666.1"/>
    <property type="molecule type" value="Genomic_DNA"/>
</dbReference>
<accession>A0A9W3PTZ0</accession>
<name>A0A9W3PTZ0_9BACI</name>